<dbReference type="AlphaFoldDB" id="I4BGL5"/>
<dbReference type="eggNOG" id="COG3570">
    <property type="taxonomic scope" value="Bacteria"/>
</dbReference>
<dbReference type="InterPro" id="IPR006748">
    <property type="entry name" value="NH2Glyco/OHUrea_AB-resist_kin"/>
</dbReference>
<accession>I4BGL5</accession>
<reference evidence="1 2" key="1">
    <citation type="submission" date="2012-06" db="EMBL/GenBank/DDBJ databases">
        <title>Complete sequence of chromosome of Mycobacterium chubuense NBB4.</title>
        <authorList>
            <consortium name="US DOE Joint Genome Institute"/>
            <person name="Lucas S."/>
            <person name="Han J."/>
            <person name="Lapidus A."/>
            <person name="Cheng J.-F."/>
            <person name="Goodwin L."/>
            <person name="Pitluck S."/>
            <person name="Peters L."/>
            <person name="Mikhailova N."/>
            <person name="Teshima H."/>
            <person name="Detter J.C."/>
            <person name="Han C."/>
            <person name="Tapia R."/>
            <person name="Land M."/>
            <person name="Hauser L."/>
            <person name="Kyrpides N."/>
            <person name="Ivanova N."/>
            <person name="Pagani I."/>
            <person name="Mattes T."/>
            <person name="Holmes A."/>
            <person name="Rutledge P."/>
            <person name="Paulsen I."/>
            <person name="Coleman N."/>
            <person name="Woyke T."/>
        </authorList>
    </citation>
    <scope>NUCLEOTIDE SEQUENCE [LARGE SCALE GENOMIC DNA]</scope>
    <source>
        <strain evidence="1 2">NBB4</strain>
    </source>
</reference>
<protein>
    <submittedName>
        <fullName evidence="1">Streptomycin 6-kinase</fullName>
    </submittedName>
</protein>
<dbReference type="HOGENOM" id="CLU_061172_2_1_11"/>
<dbReference type="GO" id="GO:0016301">
    <property type="term" value="F:kinase activity"/>
    <property type="evidence" value="ECO:0007669"/>
    <property type="project" value="UniProtKB-KW"/>
</dbReference>
<dbReference type="InterPro" id="IPR011009">
    <property type="entry name" value="Kinase-like_dom_sf"/>
</dbReference>
<evidence type="ECO:0000313" key="1">
    <source>
        <dbReference type="EMBL" id="AFM16422.1"/>
    </source>
</evidence>
<dbReference type="Gene3D" id="3.90.1200.10">
    <property type="match status" value="1"/>
</dbReference>
<dbReference type="STRING" id="710421.Mycch_1624"/>
<dbReference type="GO" id="GO:0019748">
    <property type="term" value="P:secondary metabolic process"/>
    <property type="evidence" value="ECO:0007669"/>
    <property type="project" value="InterPro"/>
</dbReference>
<dbReference type="Proteomes" id="UP000006057">
    <property type="component" value="Chromosome"/>
</dbReference>
<proteinExistence type="predicted"/>
<dbReference type="KEGG" id="mcb:Mycch_1624"/>
<dbReference type="PATRIC" id="fig|710421.3.peg.1629"/>
<name>I4BGL5_MYCCN</name>
<sequence length="286" mass="31780">MPEDFSATERAEHLNAAARDHLERWRLAPDGPVRRGPHALVVPVRTADEIPAVLKVSLPEADSEYEHLALRRWGGDGAVRLLSADPPRRALLLERLHLRDLSTLPDTEACEVVAGLFAHLHAPALPRLRSLTAQVDRWQLDLQELPRSAPIPRRLVEQAVASGRELAGASSAPEVLLHGDLHYANVLAADRASWLAISPDPVNGDPHYELAPMLWHRWDELTGNIRDGVRHRFYTLVDAAALDEDRARAWTVVRVVLAAVRALERADDADRNALTRYVTIAKAVQD</sequence>
<dbReference type="OrthoDB" id="3638028at2"/>
<organism evidence="1 2">
    <name type="scientific">Mycolicibacterium chubuense (strain NBB4)</name>
    <name type="common">Mycobacterium chubuense</name>
    <dbReference type="NCBI Taxonomy" id="710421"/>
    <lineage>
        <taxon>Bacteria</taxon>
        <taxon>Bacillati</taxon>
        <taxon>Actinomycetota</taxon>
        <taxon>Actinomycetes</taxon>
        <taxon>Mycobacteriales</taxon>
        <taxon>Mycobacteriaceae</taxon>
        <taxon>Mycolicibacterium</taxon>
    </lineage>
</organism>
<evidence type="ECO:0000313" key="2">
    <source>
        <dbReference type="Proteomes" id="UP000006057"/>
    </source>
</evidence>
<dbReference type="SUPFAM" id="SSF56112">
    <property type="entry name" value="Protein kinase-like (PK-like)"/>
    <property type="match status" value="1"/>
</dbReference>
<dbReference type="EMBL" id="CP003053">
    <property type="protein sequence ID" value="AFM16422.1"/>
    <property type="molecule type" value="Genomic_DNA"/>
</dbReference>
<keyword evidence="1" id="KW-0418">Kinase</keyword>
<gene>
    <name evidence="1" type="ordered locus">Mycch_1624</name>
</gene>
<keyword evidence="1" id="KW-0808">Transferase</keyword>
<dbReference type="RefSeq" id="WP_014814903.1">
    <property type="nucleotide sequence ID" value="NC_018027.1"/>
</dbReference>
<dbReference type="Pfam" id="PF04655">
    <property type="entry name" value="APH_6_hur"/>
    <property type="match status" value="1"/>
</dbReference>
<dbReference type="GO" id="GO:0016773">
    <property type="term" value="F:phosphotransferase activity, alcohol group as acceptor"/>
    <property type="evidence" value="ECO:0007669"/>
    <property type="project" value="InterPro"/>
</dbReference>
<keyword evidence="2" id="KW-1185">Reference proteome</keyword>